<feature type="region of interest" description="Disordered" evidence="2">
    <location>
        <begin position="1285"/>
        <end position="1355"/>
    </location>
</feature>
<feature type="compositionally biased region" description="Polar residues" evidence="2">
    <location>
        <begin position="1324"/>
        <end position="1355"/>
    </location>
</feature>
<dbReference type="Gene3D" id="3.30.420.10">
    <property type="entry name" value="Ribonuclease H-like superfamily/Ribonuclease H"/>
    <property type="match status" value="1"/>
</dbReference>
<dbReference type="EMBL" id="BKCJ010026180">
    <property type="protein sequence ID" value="GEV52884.1"/>
    <property type="molecule type" value="Genomic_DNA"/>
</dbReference>
<feature type="domain" description="Retroviral polymerase SH3-like" evidence="4">
    <location>
        <begin position="1223"/>
        <end position="1283"/>
    </location>
</feature>
<sequence length="1913" mass="218383">MAHLTFFSPAADKITKHPCQEMVEKYNPANPKKIPPEVLATQGKTSIFQFHFNTFANITDVTLDEVFDIKTTYESTSSIAEQTYKAVQPVKNQEQEAKGKEKIAKEQRNKVGSENRPPMLNKENYVPWSSRLLRYAKSRPNGKFIHNLIINGPYVRRMIPEPGDTNREIESDDQAIQTILLGLPEDIYATVDSCETAQEIWLRVQQMMKGSNIGIQEKKAKLFNEWESLLPRMRNRLNLIIINYMQQLIPKPEDITDPTTAMNMALALVAKALKLNYSTPTNNNQMISSNLRNRQIAQPGNLNGYNVVQNVSNQEIQNAAQNPRVQNIRNQNGLIGVQGNGNINLNGNGNLVAARAEENATGNNGNQIRCYNFKGVASDLDEIEEVNANCILMTNLQQASTSSIQTDRAPVYDSDGSTENNNDVISEVTSMEQSGETIEQHPANVEETCALYDSLYHNLAIEVDKVNTVNRKLKETNAELTTELARFKNQEKCFEISQEKYDKLERCYQQANVSKPIPIPNEEFLDDTTPSVACKFLNKVKSTIVTLQRVVKHRMTIETHNWSSSAHQELHKIVKDEIFPIVNQIDARVKNFEIQFLKEAAKFVGDFKFLAKETDESLAKQKALEWKIKRLLKAVVSQDIMTVVQNNSVVDTSNLQTKLERTKERFENCIIKKENEYAKLWNDWYKKCEECKSDKISYDKAYNDMKRKIERLQAQLGDLKGKSKDTSCVSDTLNPLSLKLENENVELEFQVLNYARENAHLKNTYKNLFDSISLTRTQTKTIIASLQKELQNTIYENAKLRAQLFKKVSVQKDNKRGTSTNTKFAKPSILRKPPMLGETQALSKPVTSNSIPTPQESKVVKNDKVVAPGMFRINPFKTSREEKHVPNTVRESDRTKPITVSQPPVFTKKYVNSDSNGLSSTGMDNTKTRRPRPRSNTKNDRVSYASKSSRSKNKEVEVEEHHRNLLLSKNKKHMSSKLKANVLINEKQKKQQPNVKKTKKVDFIERLATPKPSKTRFFLRWSPTGRLFDLKGKIITSSESKSQSDCSNGDNACTSNPLEPTIKRFPDSTFSLPDSILSWVFQNSNIIRNIFILHMSKEKSKRASHPPKPVLNSRQRLHLLHMDLCGPMRIASINEKRYVLVIVDDYSRYTWVQLLISKDEAPETLVEAARTMLIFSRAWAEAIATACFTQNRSIIHRRFNKTPYELINGRKPDISFLHVFGALCYPKNDREDIRKLSVKGDIGFFIGYSADSCAFRVYNRQTKKIIETMNVSFDELSVMAFKQRNSKPGLQTDSRSVPDAQAQQVRQTSTTSTSIAPTPTNSSFLATNFPSTSQDVDELNSQQQHAHEQGNQASLQPETVADNVTNAKFDANSFVNPFASTSTSAAESSSSSYVDPSNMHTLTRHQLQSDGDMCIYALTVSTIEPKNVKEAMNDPAWIESMQEELLQFNRMDVWVLVPALDNISPLTLKWIFKNKHDEEQTVIQNKSRLVVKGYRQEEGLDFEESFASVARMEAIKIFLAYVAHKSFTVFQMDVKTAFLYGSLKKDVYVCQPEGFIDADHPSHVYKLKKALYGLKQAPRAWYDELSMFILQNHFFKGTIDLTLFTRRFDDDILVVQVFVDDIIFGSTHPRYTQLFFDLMESRFKMSMMREMTFFLGLQVNQSPRGISINQSNYALEILKKYGMESCDPVGTPMEIKDKLDLDQNGTPVDAMKYRSMIGALMYLTSSRPDIVHATCLCARYQAKPTEKHLKEVKRIFRYLWGTINTGIWYSKDSGFELTGFLDADYAGCKDTFKSTSKYVSLSACCAQVLWMRTQLTDYDFHFKKIPIYCDSKLAIAISCNPVQHSRTKHIAVRYHFIKEHMEKGTIELYFVKTDYQLADLFTKALQADRFNYLVRRLGMRSLSPQELDRLAKS</sequence>
<dbReference type="CDD" id="cd09272">
    <property type="entry name" value="RNase_HI_RT_Ty1"/>
    <property type="match status" value="1"/>
</dbReference>
<feature type="domain" description="Reverse transcriptase Ty1/copia-type" evidence="3">
    <location>
        <begin position="1452"/>
        <end position="1694"/>
    </location>
</feature>
<dbReference type="SUPFAM" id="SSF53098">
    <property type="entry name" value="Ribonuclease H-like"/>
    <property type="match status" value="1"/>
</dbReference>
<dbReference type="InterPro" id="IPR043502">
    <property type="entry name" value="DNA/RNA_pol_sf"/>
</dbReference>
<proteinExistence type="predicted"/>
<feature type="region of interest" description="Disordered" evidence="2">
    <location>
        <begin position="875"/>
        <end position="974"/>
    </location>
</feature>
<feature type="compositionally biased region" description="Polar residues" evidence="2">
    <location>
        <begin position="1286"/>
        <end position="1307"/>
    </location>
</feature>
<reference evidence="5" key="1">
    <citation type="journal article" date="2019" name="Sci. Rep.">
        <title>Draft genome of Tanacetum cinerariifolium, the natural source of mosquito coil.</title>
        <authorList>
            <person name="Yamashiro T."/>
            <person name="Shiraishi A."/>
            <person name="Satake H."/>
            <person name="Nakayama K."/>
        </authorList>
    </citation>
    <scope>NUCLEOTIDE SEQUENCE</scope>
</reference>
<dbReference type="Pfam" id="PF25597">
    <property type="entry name" value="SH3_retrovirus"/>
    <property type="match status" value="1"/>
</dbReference>
<keyword evidence="1" id="KW-0175">Coiled coil</keyword>
<dbReference type="InterPro" id="IPR012337">
    <property type="entry name" value="RNaseH-like_sf"/>
</dbReference>
<evidence type="ECO:0000259" key="4">
    <source>
        <dbReference type="Pfam" id="PF25597"/>
    </source>
</evidence>
<feature type="compositionally biased region" description="Basic and acidic residues" evidence="2">
    <location>
        <begin position="878"/>
        <end position="896"/>
    </location>
</feature>
<feature type="region of interest" description="Disordered" evidence="2">
    <location>
        <begin position="89"/>
        <end position="118"/>
    </location>
</feature>
<evidence type="ECO:0000256" key="1">
    <source>
        <dbReference type="SAM" id="Coils"/>
    </source>
</evidence>
<protein>
    <submittedName>
        <fullName evidence="5">Retrovirus-related Pol polyprotein from transposon TNT 1-94</fullName>
    </submittedName>
</protein>
<feature type="compositionally biased region" description="Polar residues" evidence="2">
    <location>
        <begin position="898"/>
        <end position="925"/>
    </location>
</feature>
<dbReference type="InterPro" id="IPR013103">
    <property type="entry name" value="RVT_2"/>
</dbReference>
<feature type="compositionally biased region" description="Basic and acidic residues" evidence="2">
    <location>
        <begin position="93"/>
        <end position="113"/>
    </location>
</feature>
<evidence type="ECO:0000256" key="2">
    <source>
        <dbReference type="SAM" id="MobiDB-lite"/>
    </source>
</evidence>
<feature type="compositionally biased region" description="Low complexity" evidence="2">
    <location>
        <begin position="1308"/>
        <end position="1323"/>
    </location>
</feature>
<dbReference type="SUPFAM" id="SSF56672">
    <property type="entry name" value="DNA/RNA polymerases"/>
    <property type="match status" value="1"/>
</dbReference>
<accession>A0A699GPA5</accession>
<dbReference type="InterPro" id="IPR036397">
    <property type="entry name" value="RNaseH_sf"/>
</dbReference>
<comment type="caution">
    <text evidence="5">The sequence shown here is derived from an EMBL/GenBank/DDBJ whole genome shotgun (WGS) entry which is preliminary data.</text>
</comment>
<name>A0A699GPA5_TANCI</name>
<feature type="coiled-coil region" evidence="1">
    <location>
        <begin position="695"/>
        <end position="722"/>
    </location>
</feature>
<dbReference type="PANTHER" id="PTHR11439">
    <property type="entry name" value="GAG-POL-RELATED RETROTRANSPOSON"/>
    <property type="match status" value="1"/>
</dbReference>
<dbReference type="GO" id="GO:0003676">
    <property type="term" value="F:nucleic acid binding"/>
    <property type="evidence" value="ECO:0007669"/>
    <property type="project" value="InterPro"/>
</dbReference>
<dbReference type="InterPro" id="IPR057670">
    <property type="entry name" value="SH3_retrovirus"/>
</dbReference>
<feature type="compositionally biased region" description="Basic and acidic residues" evidence="2">
    <location>
        <begin position="952"/>
        <end position="963"/>
    </location>
</feature>
<dbReference type="PANTHER" id="PTHR11439:SF483">
    <property type="entry name" value="PEPTIDE SYNTHASE GLIP-LIKE, PUTATIVE (AFU_ORTHOLOGUE AFUA_3G12920)-RELATED"/>
    <property type="match status" value="1"/>
</dbReference>
<dbReference type="Pfam" id="PF07727">
    <property type="entry name" value="RVT_2"/>
    <property type="match status" value="1"/>
</dbReference>
<evidence type="ECO:0000313" key="5">
    <source>
        <dbReference type="EMBL" id="GEV52884.1"/>
    </source>
</evidence>
<evidence type="ECO:0000259" key="3">
    <source>
        <dbReference type="Pfam" id="PF07727"/>
    </source>
</evidence>
<feature type="coiled-coil region" evidence="1">
    <location>
        <begin position="463"/>
        <end position="490"/>
    </location>
</feature>
<organism evidence="5">
    <name type="scientific">Tanacetum cinerariifolium</name>
    <name type="common">Dalmatian daisy</name>
    <name type="synonym">Chrysanthemum cinerariifolium</name>
    <dbReference type="NCBI Taxonomy" id="118510"/>
    <lineage>
        <taxon>Eukaryota</taxon>
        <taxon>Viridiplantae</taxon>
        <taxon>Streptophyta</taxon>
        <taxon>Embryophyta</taxon>
        <taxon>Tracheophyta</taxon>
        <taxon>Spermatophyta</taxon>
        <taxon>Magnoliopsida</taxon>
        <taxon>eudicotyledons</taxon>
        <taxon>Gunneridae</taxon>
        <taxon>Pentapetalae</taxon>
        <taxon>asterids</taxon>
        <taxon>campanulids</taxon>
        <taxon>Asterales</taxon>
        <taxon>Asteraceae</taxon>
        <taxon>Asteroideae</taxon>
        <taxon>Anthemideae</taxon>
        <taxon>Anthemidinae</taxon>
        <taxon>Tanacetum</taxon>
    </lineage>
</organism>
<gene>
    <name evidence="5" type="ORF">Tci_124861</name>
</gene>